<dbReference type="InterPro" id="IPR036390">
    <property type="entry name" value="WH_DNA-bd_sf"/>
</dbReference>
<reference evidence="5 6" key="1">
    <citation type="submission" date="2021-03" db="EMBL/GenBank/DDBJ databases">
        <authorList>
            <person name="Lee D.-H."/>
        </authorList>
    </citation>
    <scope>NUCLEOTIDE SEQUENCE [LARGE SCALE GENOMIC DNA]</scope>
    <source>
        <strain evidence="5 6">MMS20-R2-23</strain>
    </source>
</reference>
<keyword evidence="3" id="KW-0804">Transcription</keyword>
<comment type="caution">
    <text evidence="5">The sequence shown here is derived from an EMBL/GenBank/DDBJ whole genome shotgun (WGS) entry which is preliminary data.</text>
</comment>
<organism evidence="5 6">
    <name type="scientific">Micromonospora antibiotica</name>
    <dbReference type="NCBI Taxonomy" id="2807623"/>
    <lineage>
        <taxon>Bacteria</taxon>
        <taxon>Bacillati</taxon>
        <taxon>Actinomycetota</taxon>
        <taxon>Actinomycetes</taxon>
        <taxon>Micromonosporales</taxon>
        <taxon>Micromonosporaceae</taxon>
        <taxon>Micromonospora</taxon>
    </lineage>
</organism>
<keyword evidence="1" id="KW-0805">Transcription regulation</keyword>
<dbReference type="EMBL" id="JAGFWR010000001">
    <property type="protein sequence ID" value="MBO4160075.1"/>
    <property type="molecule type" value="Genomic_DNA"/>
</dbReference>
<dbReference type="Pfam" id="PF12802">
    <property type="entry name" value="MarR_2"/>
    <property type="match status" value="1"/>
</dbReference>
<dbReference type="PANTHER" id="PTHR42756">
    <property type="entry name" value="TRANSCRIPTIONAL REGULATOR, MARR"/>
    <property type="match status" value="1"/>
</dbReference>
<dbReference type="PANTHER" id="PTHR42756:SF1">
    <property type="entry name" value="TRANSCRIPTIONAL REPRESSOR OF EMRAB OPERON"/>
    <property type="match status" value="1"/>
</dbReference>
<dbReference type="SUPFAM" id="SSF46785">
    <property type="entry name" value="Winged helix' DNA-binding domain"/>
    <property type="match status" value="1"/>
</dbReference>
<dbReference type="InterPro" id="IPR036388">
    <property type="entry name" value="WH-like_DNA-bd_sf"/>
</dbReference>
<dbReference type="SMART" id="SM00347">
    <property type="entry name" value="HTH_MARR"/>
    <property type="match status" value="1"/>
</dbReference>
<evidence type="ECO:0000256" key="1">
    <source>
        <dbReference type="ARBA" id="ARBA00023015"/>
    </source>
</evidence>
<evidence type="ECO:0000313" key="6">
    <source>
        <dbReference type="Proteomes" id="UP000671399"/>
    </source>
</evidence>
<dbReference type="Proteomes" id="UP000671399">
    <property type="component" value="Unassembled WGS sequence"/>
</dbReference>
<name>A0ABS3V387_9ACTN</name>
<accession>A0ABS3V387</accession>
<dbReference type="PRINTS" id="PR00598">
    <property type="entry name" value="HTHMARR"/>
</dbReference>
<sequence>MSEHEPAPQPGAPPARLRRLTSWLLHHGAARANRVVGTHLDRPGDRMRYGILAALDEFGGISQAELCRRLGIDRGDAVTTLSGMETDGLLRREPDPVDRRRNVVHITDAGIARMREMDTLVDAAQNDLLDRFTVAERAQFSALLRRLVDIPPP</sequence>
<protein>
    <submittedName>
        <fullName evidence="5">MarR family transcriptional regulator</fullName>
    </submittedName>
</protein>
<proteinExistence type="predicted"/>
<evidence type="ECO:0000313" key="5">
    <source>
        <dbReference type="EMBL" id="MBO4160075.1"/>
    </source>
</evidence>
<evidence type="ECO:0000256" key="2">
    <source>
        <dbReference type="ARBA" id="ARBA00023125"/>
    </source>
</evidence>
<evidence type="ECO:0000259" key="4">
    <source>
        <dbReference type="PROSITE" id="PS50995"/>
    </source>
</evidence>
<dbReference type="Gene3D" id="1.10.10.10">
    <property type="entry name" value="Winged helix-like DNA-binding domain superfamily/Winged helix DNA-binding domain"/>
    <property type="match status" value="1"/>
</dbReference>
<dbReference type="RefSeq" id="WP_208565696.1">
    <property type="nucleotide sequence ID" value="NZ_JAGFWR010000001.1"/>
</dbReference>
<dbReference type="InterPro" id="IPR000835">
    <property type="entry name" value="HTH_MarR-typ"/>
</dbReference>
<evidence type="ECO:0000256" key="3">
    <source>
        <dbReference type="ARBA" id="ARBA00023163"/>
    </source>
</evidence>
<feature type="domain" description="HTH marR-type" evidence="4">
    <location>
        <begin position="1"/>
        <end position="149"/>
    </location>
</feature>
<dbReference type="PROSITE" id="PS50995">
    <property type="entry name" value="HTH_MARR_2"/>
    <property type="match status" value="1"/>
</dbReference>
<keyword evidence="6" id="KW-1185">Reference proteome</keyword>
<keyword evidence="2" id="KW-0238">DNA-binding</keyword>
<gene>
    <name evidence="5" type="ORF">JQN83_04525</name>
</gene>